<accession>N1PLI7</accession>
<keyword evidence="3" id="KW-1185">Reference proteome</keyword>
<evidence type="ECO:0000313" key="3">
    <source>
        <dbReference type="Proteomes" id="UP000016933"/>
    </source>
</evidence>
<protein>
    <submittedName>
        <fullName evidence="2">Uncharacterized protein</fullName>
    </submittedName>
</protein>
<name>N1PLI7_DOTSN</name>
<reference evidence="3" key="1">
    <citation type="journal article" date="2012" name="PLoS Genet.">
        <title>The genomes of the fungal plant pathogens Cladosporium fulvum and Dothistroma septosporum reveal adaptation to different hosts and lifestyles but also signatures of common ancestry.</title>
        <authorList>
            <person name="de Wit P.J.G.M."/>
            <person name="van der Burgt A."/>
            <person name="Oekmen B."/>
            <person name="Stergiopoulos I."/>
            <person name="Abd-Elsalam K.A."/>
            <person name="Aerts A.L."/>
            <person name="Bahkali A.H."/>
            <person name="Beenen H.G."/>
            <person name="Chettri P."/>
            <person name="Cox M.P."/>
            <person name="Datema E."/>
            <person name="de Vries R.P."/>
            <person name="Dhillon B."/>
            <person name="Ganley A.R."/>
            <person name="Griffiths S.A."/>
            <person name="Guo Y."/>
            <person name="Hamelin R.C."/>
            <person name="Henrissat B."/>
            <person name="Kabir M.S."/>
            <person name="Jashni M.K."/>
            <person name="Kema G."/>
            <person name="Klaubauf S."/>
            <person name="Lapidus A."/>
            <person name="Levasseur A."/>
            <person name="Lindquist E."/>
            <person name="Mehrabi R."/>
            <person name="Ohm R.A."/>
            <person name="Owen T.J."/>
            <person name="Salamov A."/>
            <person name="Schwelm A."/>
            <person name="Schijlen E."/>
            <person name="Sun H."/>
            <person name="van den Burg H.A."/>
            <person name="van Ham R.C.H.J."/>
            <person name="Zhang S."/>
            <person name="Goodwin S.B."/>
            <person name="Grigoriev I.V."/>
            <person name="Collemare J."/>
            <person name="Bradshaw R.E."/>
        </authorList>
    </citation>
    <scope>NUCLEOTIDE SEQUENCE [LARGE SCALE GENOMIC DNA]</scope>
    <source>
        <strain evidence="3">NZE10 / CBS 128990</strain>
    </source>
</reference>
<feature type="region of interest" description="Disordered" evidence="1">
    <location>
        <begin position="1"/>
        <end position="28"/>
    </location>
</feature>
<dbReference type="Proteomes" id="UP000016933">
    <property type="component" value="Unassembled WGS sequence"/>
</dbReference>
<proteinExistence type="predicted"/>
<reference evidence="2 3" key="2">
    <citation type="journal article" date="2012" name="PLoS Pathog.">
        <title>Diverse lifestyles and strategies of plant pathogenesis encoded in the genomes of eighteen Dothideomycetes fungi.</title>
        <authorList>
            <person name="Ohm R.A."/>
            <person name="Feau N."/>
            <person name="Henrissat B."/>
            <person name="Schoch C.L."/>
            <person name="Horwitz B.A."/>
            <person name="Barry K.W."/>
            <person name="Condon B.J."/>
            <person name="Copeland A.C."/>
            <person name="Dhillon B."/>
            <person name="Glaser F."/>
            <person name="Hesse C.N."/>
            <person name="Kosti I."/>
            <person name="LaButti K."/>
            <person name="Lindquist E.A."/>
            <person name="Lucas S."/>
            <person name="Salamov A.A."/>
            <person name="Bradshaw R.E."/>
            <person name="Ciuffetti L."/>
            <person name="Hamelin R.C."/>
            <person name="Kema G.H.J."/>
            <person name="Lawrence C."/>
            <person name="Scott J.A."/>
            <person name="Spatafora J.W."/>
            <person name="Turgeon B.G."/>
            <person name="de Wit P.J.G.M."/>
            <person name="Zhong S."/>
            <person name="Goodwin S.B."/>
            <person name="Grigoriev I.V."/>
        </authorList>
    </citation>
    <scope>NUCLEOTIDE SEQUENCE [LARGE SCALE GENOMIC DNA]</scope>
    <source>
        <strain evidence="3">NZE10 / CBS 128990</strain>
    </source>
</reference>
<evidence type="ECO:0000256" key="1">
    <source>
        <dbReference type="SAM" id="MobiDB-lite"/>
    </source>
</evidence>
<dbReference type="HOGENOM" id="CLU_2831175_0_0_1"/>
<dbReference type="AlphaFoldDB" id="N1PLI7"/>
<dbReference type="OrthoDB" id="3912985at2759"/>
<organism evidence="2 3">
    <name type="scientific">Dothistroma septosporum (strain NZE10 / CBS 128990)</name>
    <name type="common">Red band needle blight fungus</name>
    <name type="synonym">Mycosphaerella pini</name>
    <dbReference type="NCBI Taxonomy" id="675120"/>
    <lineage>
        <taxon>Eukaryota</taxon>
        <taxon>Fungi</taxon>
        <taxon>Dikarya</taxon>
        <taxon>Ascomycota</taxon>
        <taxon>Pezizomycotina</taxon>
        <taxon>Dothideomycetes</taxon>
        <taxon>Dothideomycetidae</taxon>
        <taxon>Mycosphaerellales</taxon>
        <taxon>Mycosphaerellaceae</taxon>
        <taxon>Dothistroma</taxon>
    </lineage>
</organism>
<sequence>MQSPRRAPSNENSDSYNSRPHAPSDGYNFVNQHAAEDFQAQSRFVAEAPNDREIALADSIPLYKRT</sequence>
<feature type="compositionally biased region" description="Polar residues" evidence="1">
    <location>
        <begin position="1"/>
        <end position="18"/>
    </location>
</feature>
<evidence type="ECO:0000313" key="2">
    <source>
        <dbReference type="EMBL" id="EME44196.1"/>
    </source>
</evidence>
<gene>
    <name evidence="2" type="ORF">DOTSEDRAFT_44468</name>
</gene>
<dbReference type="EMBL" id="KB446539">
    <property type="protein sequence ID" value="EME44196.1"/>
    <property type="molecule type" value="Genomic_DNA"/>
</dbReference>